<organism evidence="1 2">
    <name type="scientific">Acaulospora colombiana</name>
    <dbReference type="NCBI Taxonomy" id="27376"/>
    <lineage>
        <taxon>Eukaryota</taxon>
        <taxon>Fungi</taxon>
        <taxon>Fungi incertae sedis</taxon>
        <taxon>Mucoromycota</taxon>
        <taxon>Glomeromycotina</taxon>
        <taxon>Glomeromycetes</taxon>
        <taxon>Diversisporales</taxon>
        <taxon>Acaulosporaceae</taxon>
        <taxon>Acaulospora</taxon>
    </lineage>
</organism>
<reference evidence="1" key="1">
    <citation type="submission" date="2021-06" db="EMBL/GenBank/DDBJ databases">
        <authorList>
            <person name="Kallberg Y."/>
            <person name="Tangrot J."/>
            <person name="Rosling A."/>
        </authorList>
    </citation>
    <scope>NUCLEOTIDE SEQUENCE</scope>
    <source>
        <strain evidence="1">CL356</strain>
    </source>
</reference>
<dbReference type="Proteomes" id="UP000789525">
    <property type="component" value="Unassembled WGS sequence"/>
</dbReference>
<name>A0ACA9PG87_9GLOM</name>
<evidence type="ECO:0000313" key="1">
    <source>
        <dbReference type="EMBL" id="CAG8709345.1"/>
    </source>
</evidence>
<protein>
    <submittedName>
        <fullName evidence="1">2470_t:CDS:1</fullName>
    </submittedName>
</protein>
<dbReference type="EMBL" id="CAJVPT010034860">
    <property type="protein sequence ID" value="CAG8709345.1"/>
    <property type="molecule type" value="Genomic_DNA"/>
</dbReference>
<feature type="non-terminal residue" evidence="1">
    <location>
        <position position="1"/>
    </location>
</feature>
<comment type="caution">
    <text evidence="1">The sequence shown here is derived from an EMBL/GenBank/DDBJ whole genome shotgun (WGS) entry which is preliminary data.</text>
</comment>
<gene>
    <name evidence="1" type="ORF">ACOLOM_LOCUS10587</name>
</gene>
<sequence length="391" mass="42746">QPSGAQTITPGDDNENKTFDERDSQIDSPYLDDDNHNRLVSEKIASLGTRASNGIVSTRRRQSSPTMWQQLLFTLAFVLVATILWLYKTDSALFGYCDTGLDTNEAVRQRLEEIQAEKACQEIVIKRAEAGLPVDPELEKCKAPFLPRATSCTPCPAHAVCSGRSIECEPAYIKTPSIISSIPFMDAALDGMPGLGSVAFPPSVCPEREEAPARGNAQDAAAYGMTIDEIKPGLRNAVPKSELDNNGLLVSVRDIRGVVVSAAVVAVLVLILRSNLTKRALESRRVGKLVKEAIERVREQEARHYLDPSGYPSATISSLHLRDELLQDEHSLTKRARLWEQVEKVVEVNSNVRSNMEVTSTGDEGRVWTWVGAGGGRTKLLEGNGTGRPLI</sequence>
<accession>A0ACA9PG87</accession>
<proteinExistence type="predicted"/>
<evidence type="ECO:0000313" key="2">
    <source>
        <dbReference type="Proteomes" id="UP000789525"/>
    </source>
</evidence>
<keyword evidence="2" id="KW-1185">Reference proteome</keyword>